<feature type="transmembrane region" description="Helical" evidence="2">
    <location>
        <begin position="138"/>
        <end position="159"/>
    </location>
</feature>
<feature type="compositionally biased region" description="Low complexity" evidence="1">
    <location>
        <begin position="48"/>
        <end position="60"/>
    </location>
</feature>
<dbReference type="InterPro" id="IPR025557">
    <property type="entry name" value="DUF4282"/>
</dbReference>
<keyword evidence="2" id="KW-0472">Membrane</keyword>
<dbReference type="Proteomes" id="UP000224130">
    <property type="component" value="Unassembled WGS sequence"/>
</dbReference>
<dbReference type="Pfam" id="PF14110">
    <property type="entry name" value="DUF4282"/>
    <property type="match status" value="1"/>
</dbReference>
<evidence type="ECO:0000256" key="2">
    <source>
        <dbReference type="SAM" id="Phobius"/>
    </source>
</evidence>
<keyword evidence="4" id="KW-1185">Reference proteome</keyword>
<name>A0A2A9EZE9_9MICO</name>
<evidence type="ECO:0000256" key="1">
    <source>
        <dbReference type="SAM" id="MobiDB-lite"/>
    </source>
</evidence>
<organism evidence="3 4">
    <name type="scientific">Isoptericola jiangsuensis</name>
    <dbReference type="NCBI Taxonomy" id="548579"/>
    <lineage>
        <taxon>Bacteria</taxon>
        <taxon>Bacillati</taxon>
        <taxon>Actinomycetota</taxon>
        <taxon>Actinomycetes</taxon>
        <taxon>Micrococcales</taxon>
        <taxon>Promicromonosporaceae</taxon>
        <taxon>Isoptericola</taxon>
    </lineage>
</organism>
<feature type="compositionally biased region" description="Pro residues" evidence="1">
    <location>
        <begin position="1"/>
        <end position="12"/>
    </location>
</feature>
<keyword evidence="2" id="KW-0812">Transmembrane</keyword>
<proteinExistence type="predicted"/>
<feature type="transmembrane region" description="Helical" evidence="2">
    <location>
        <begin position="110"/>
        <end position="132"/>
    </location>
</feature>
<evidence type="ECO:0000313" key="4">
    <source>
        <dbReference type="Proteomes" id="UP000224130"/>
    </source>
</evidence>
<sequence length="187" mass="20698">MSQNTPNPPGEPTDPYGRPAGGEQPGPYEPPAQPYQEPSGTYQQPGEPHQQQGFPQYQQPVGERPVGEQPFYAAAASSAAGVARDDTKGLLGSLFDFSFMNYVTPKIVKIVYVVVTVLIAISWLFWFIYGVVTLFSDQWYVGLGIILFGWIIALVYLAIWRIGLEVFQAVVNISEKVNRYAHRDGLA</sequence>
<accession>A0A2A9EZE9</accession>
<feature type="region of interest" description="Disordered" evidence="1">
    <location>
        <begin position="1"/>
        <end position="60"/>
    </location>
</feature>
<keyword evidence="2" id="KW-1133">Transmembrane helix</keyword>
<reference evidence="3 4" key="1">
    <citation type="submission" date="2017-10" db="EMBL/GenBank/DDBJ databases">
        <title>Sequencing the genomes of 1000 actinobacteria strains.</title>
        <authorList>
            <person name="Klenk H.-P."/>
        </authorList>
    </citation>
    <scope>NUCLEOTIDE SEQUENCE [LARGE SCALE GENOMIC DNA]</scope>
    <source>
        <strain evidence="3 4">DSM 21863</strain>
    </source>
</reference>
<dbReference type="OrthoDB" id="3261033at2"/>
<protein>
    <submittedName>
        <fullName evidence="3">Uncharacterized protein DUF4282</fullName>
    </submittedName>
</protein>
<dbReference type="AlphaFoldDB" id="A0A2A9EZE9"/>
<dbReference type="EMBL" id="PDJJ01000001">
    <property type="protein sequence ID" value="PFG43640.1"/>
    <property type="molecule type" value="Genomic_DNA"/>
</dbReference>
<evidence type="ECO:0000313" key="3">
    <source>
        <dbReference type="EMBL" id="PFG43640.1"/>
    </source>
</evidence>
<comment type="caution">
    <text evidence="3">The sequence shown here is derived from an EMBL/GenBank/DDBJ whole genome shotgun (WGS) entry which is preliminary data.</text>
</comment>
<dbReference type="RefSeq" id="WP_141538663.1">
    <property type="nucleotide sequence ID" value="NZ_PDJJ01000001.1"/>
</dbReference>
<gene>
    <name evidence="3" type="ORF">ATJ88_2346</name>
</gene>